<dbReference type="EMBL" id="JACXVP010000004">
    <property type="protein sequence ID" value="KAG5608918.1"/>
    <property type="molecule type" value="Genomic_DNA"/>
</dbReference>
<evidence type="ECO:0000313" key="2">
    <source>
        <dbReference type="EMBL" id="KAG5608918.1"/>
    </source>
</evidence>
<reference evidence="2 3" key="1">
    <citation type="submission" date="2020-09" db="EMBL/GenBank/DDBJ databases">
        <title>De no assembly of potato wild relative species, Solanum commersonii.</title>
        <authorList>
            <person name="Cho K."/>
        </authorList>
    </citation>
    <scope>NUCLEOTIDE SEQUENCE [LARGE SCALE GENOMIC DNA]</scope>
    <source>
        <strain evidence="2">LZ3.2</strain>
        <tissue evidence="2">Leaf</tissue>
    </source>
</reference>
<evidence type="ECO:0000256" key="1">
    <source>
        <dbReference type="SAM" id="MobiDB-lite"/>
    </source>
</evidence>
<accession>A0A9J5ZDG9</accession>
<feature type="region of interest" description="Disordered" evidence="1">
    <location>
        <begin position="1343"/>
        <end position="1389"/>
    </location>
</feature>
<name>A0A9J5ZDG9_SOLCO</name>
<keyword evidence="3" id="KW-1185">Reference proteome</keyword>
<feature type="region of interest" description="Disordered" evidence="1">
    <location>
        <begin position="429"/>
        <end position="471"/>
    </location>
</feature>
<feature type="compositionally biased region" description="Basic and acidic residues" evidence="1">
    <location>
        <begin position="1061"/>
        <end position="1074"/>
    </location>
</feature>
<dbReference type="OrthoDB" id="758862at2759"/>
<protein>
    <submittedName>
        <fullName evidence="2">Uncharacterized protein</fullName>
    </submittedName>
</protein>
<gene>
    <name evidence="2" type="ORF">H5410_020199</name>
</gene>
<dbReference type="PANTHER" id="PTHR34536">
    <property type="entry name" value="DENTIN SIALOPHOSPHOPROTEIN-LIKE PROTEIN"/>
    <property type="match status" value="1"/>
</dbReference>
<sequence>MERKALVLADSGIMPVSRNEEPGVVVRQSSNSSSLLPYKKRYSVLYPHAPIHPLRNVDSGIMPVSGNEEPGVVARQSGNSLLPYKKRYYLLYPRATIHPSRNADNLVKPALAEKLAGQEAVGTTKVSVKKEVVSKQGESHSKLELPADSGHIELSLGPMKLHVSSLVDSNTMRSCLMHGTVNRSLLSPSLNNNNADDTARTNRFNWDLNIPMDLWDASGDDLVASGEGSANDGEKISTEEECYASDAFAGRVDTDNVGCVREDDIYEDGEIREPLMQSIAEDPMAEGMDSGKNNEEKVYSMPLHTHESHDNFMKACDEKSEKILHNVAVFRPVTGRSLPSRSGSERYSYMEEEKFHLQRNRDEIYGYGPKFARDAFQDLSFGRSRGSFMHGRDMGWGWGRGRYSGRDFESYGGVADYPFSHKHTAPAWESANERNDYDGAAFGTNRRRKPLNDDLPSLRHPPARRKSPRGREDVAMMGTQMLRRAPRNICPRSCTGEDGFVYVGVRHSEKFNRYFPADSHQQSMYDGPDSHFAQGDTEFTVMQRSGFPRMWSKSPVRSCTWSLPPRRLTERLNGRQDLSQHRSPTMYREDRIRYSSRTSFTEETIAPQRRDPPSYTACEYGNPRFLSSRRSPPDQVFTRTNRQRVEMSDHHERADAITMVVFYDLVVLDRYRLEMKRKALALADSGIMPVSKNEEPGFIARQSSNSLSLHPYKKRYSVLYPRAPIHHSRNVDSGIKPVSGNEKPGIVARKSSNSLLPYKKRYSLIYPHAPIHPSRNVDDLVKPALAKNLFGQEAICTANVSSFGASVQEFKFPISSIHPSLRHKSANVLRVSLGSTLRGFNSSVLQSKSEPVEEANSGTAVRPDGTIEANLQSIELSTEELLEQEPMKCEPFMRLDLIAPQSVGRVLQLQESSSSTCSDLSVSGGDFDKVEAPVSASMNIEDHKVYKKTQDTHNLVANGEESENDGEKISMSAGTEEECYGSDDYQVFAGHVDTESVGCVREDDINEDGEIQELLMQSIAEDLMAEGMDSGTNKSYDDYVNGCDEKAEKILHKDINLRSPLLDKKETTGDDEQRPIGMGRSLSSRSGRERYSYLEEEKLHLRRNRDEIYGYGPKFARDRFQDRSFDSPRGNFMRGRGRGWGHGRYSGSHFESYGDAADYHFRHKRTATVWESANERNDYDSRLDGGAFASNRRRNLLNDTKFTPMQRSDFPRMWSRSPVRSRTWSLPSRRLMEGLNGREDLFQQRSPVMYREDRMRSSSRTSFTEEAIAPQRCDRPSYTARRQNDMRDVDDVQEYGHPRSLSSRGSPPDQVFTRTNRPRVVIFDHQERADGVGYFDGPIHTGRFPELHSGERRKYGERQMRNVKEEEGGNVRPRHEEEFDGSRLKKRRF</sequence>
<evidence type="ECO:0000313" key="3">
    <source>
        <dbReference type="Proteomes" id="UP000824120"/>
    </source>
</evidence>
<dbReference type="Proteomes" id="UP000824120">
    <property type="component" value="Chromosome 4"/>
</dbReference>
<dbReference type="PANTHER" id="PTHR34536:SF12">
    <property type="entry name" value="BTZ DOMAIN-CONTAINING PROTEIN"/>
    <property type="match status" value="1"/>
</dbReference>
<feature type="compositionally biased region" description="Basic and acidic residues" evidence="1">
    <location>
        <begin position="1343"/>
        <end position="1383"/>
    </location>
</feature>
<proteinExistence type="predicted"/>
<comment type="caution">
    <text evidence="2">The sequence shown here is derived from an EMBL/GenBank/DDBJ whole genome shotgun (WGS) entry which is preliminary data.</text>
</comment>
<feature type="region of interest" description="Disordered" evidence="1">
    <location>
        <begin position="1061"/>
        <end position="1089"/>
    </location>
</feature>
<organism evidence="2 3">
    <name type="scientific">Solanum commersonii</name>
    <name type="common">Commerson's wild potato</name>
    <name type="synonym">Commerson's nightshade</name>
    <dbReference type="NCBI Taxonomy" id="4109"/>
    <lineage>
        <taxon>Eukaryota</taxon>
        <taxon>Viridiplantae</taxon>
        <taxon>Streptophyta</taxon>
        <taxon>Embryophyta</taxon>
        <taxon>Tracheophyta</taxon>
        <taxon>Spermatophyta</taxon>
        <taxon>Magnoliopsida</taxon>
        <taxon>eudicotyledons</taxon>
        <taxon>Gunneridae</taxon>
        <taxon>Pentapetalae</taxon>
        <taxon>asterids</taxon>
        <taxon>lamiids</taxon>
        <taxon>Solanales</taxon>
        <taxon>Solanaceae</taxon>
        <taxon>Solanoideae</taxon>
        <taxon>Solaneae</taxon>
        <taxon>Solanum</taxon>
    </lineage>
</organism>
<feature type="region of interest" description="Disordered" evidence="1">
    <location>
        <begin position="1252"/>
        <end position="1290"/>
    </location>
</feature>